<dbReference type="VEuPathDB" id="FungiDB:CXQ85_000737"/>
<evidence type="ECO:0000259" key="2">
    <source>
        <dbReference type="SMART" id="SM01000"/>
    </source>
</evidence>
<name>A0A2V1AUD2_9ASCO</name>
<dbReference type="AlphaFoldDB" id="A0A2V1AUD2"/>
<dbReference type="GO" id="GO:0005829">
    <property type="term" value="C:cytosol"/>
    <property type="evidence" value="ECO:0007669"/>
    <property type="project" value="TreeGrafter"/>
</dbReference>
<dbReference type="InterPro" id="IPR036338">
    <property type="entry name" value="Aha1"/>
</dbReference>
<evidence type="ECO:0000256" key="1">
    <source>
        <dbReference type="ARBA" id="ARBA00006817"/>
    </source>
</evidence>
<comment type="caution">
    <text evidence="3">The sequence shown here is derived from an EMBL/GenBank/DDBJ whole genome shotgun (WGS) entry which is preliminary data.</text>
</comment>
<dbReference type="STRING" id="45357.A0A2V1AUD2"/>
<accession>A0A2V1AUD2</accession>
<dbReference type="PANTHER" id="PTHR13009:SF15">
    <property type="entry name" value="HSP90 CO-CHAPERONE HCH1"/>
    <property type="match status" value="1"/>
</dbReference>
<feature type="domain" description="Activator of Hsp90 ATPase AHSA1-like N-terminal" evidence="2">
    <location>
        <begin position="20"/>
        <end position="147"/>
    </location>
</feature>
<dbReference type="RefSeq" id="XP_025342687.1">
    <property type="nucleotide sequence ID" value="XM_025484472.1"/>
</dbReference>
<dbReference type="Pfam" id="PF09229">
    <property type="entry name" value="Aha1_N"/>
    <property type="match status" value="1"/>
</dbReference>
<evidence type="ECO:0000313" key="3">
    <source>
        <dbReference type="EMBL" id="PVH21747.1"/>
    </source>
</evidence>
<keyword evidence="4" id="KW-1185">Reference proteome</keyword>
<comment type="similarity">
    <text evidence="1">Belongs to the AHA1 family.</text>
</comment>
<dbReference type="GO" id="GO:0006457">
    <property type="term" value="P:protein folding"/>
    <property type="evidence" value="ECO:0007669"/>
    <property type="project" value="TreeGrafter"/>
</dbReference>
<dbReference type="InterPro" id="IPR015310">
    <property type="entry name" value="AHSA1-like_N"/>
</dbReference>
<dbReference type="SMART" id="SM01000">
    <property type="entry name" value="Aha1_N"/>
    <property type="match status" value="1"/>
</dbReference>
<sequence>MVVHNPNNWYQKANSRHWVDRNCLPWTKEYLGNNVVDTTYEDDALKLVVTEITTVSGDCDVTQRKGKTLCIYDMKLRFAVSGSKKDEEDSSFTGTIALDEFFHDQDDDEYVFVVEGDDTAHIKKHLVPLVKAKLVKFQGDLIGAHEKDVQHSSGH</sequence>
<organism evidence="3 4">
    <name type="scientific">Candidozyma haemuli</name>
    <dbReference type="NCBI Taxonomy" id="45357"/>
    <lineage>
        <taxon>Eukaryota</taxon>
        <taxon>Fungi</taxon>
        <taxon>Dikarya</taxon>
        <taxon>Ascomycota</taxon>
        <taxon>Saccharomycotina</taxon>
        <taxon>Pichiomycetes</taxon>
        <taxon>Metschnikowiaceae</taxon>
        <taxon>Candidozyma</taxon>
    </lineage>
</organism>
<dbReference type="GO" id="GO:0051087">
    <property type="term" value="F:protein-folding chaperone binding"/>
    <property type="evidence" value="ECO:0007669"/>
    <property type="project" value="InterPro"/>
</dbReference>
<proteinExistence type="inferred from homology"/>
<dbReference type="Proteomes" id="UP000244309">
    <property type="component" value="Unassembled WGS sequence"/>
</dbReference>
<dbReference type="GeneID" id="37006069"/>
<gene>
    <name evidence="3" type="ORF">CXQ85_000737</name>
</gene>
<dbReference type="SUPFAM" id="SSF103111">
    <property type="entry name" value="Activator of Hsp90 ATPase, Aha1"/>
    <property type="match status" value="1"/>
</dbReference>
<dbReference type="OrthoDB" id="567237at2759"/>
<dbReference type="Gene3D" id="3.15.10.20">
    <property type="entry name" value="Activator of Hsp90 ATPase Aha1, N-terminal domain"/>
    <property type="match status" value="1"/>
</dbReference>
<protein>
    <recommendedName>
        <fullName evidence="2">Activator of Hsp90 ATPase AHSA1-like N-terminal domain-containing protein</fullName>
    </recommendedName>
</protein>
<dbReference type="GO" id="GO:0001671">
    <property type="term" value="F:ATPase activator activity"/>
    <property type="evidence" value="ECO:0007669"/>
    <property type="project" value="InterPro"/>
</dbReference>
<dbReference type="PANTHER" id="PTHR13009">
    <property type="entry name" value="HEAT SHOCK PROTEIN 90 HSP90 CO-CHAPERONE AHA-1"/>
    <property type="match status" value="1"/>
</dbReference>
<reference evidence="3 4" key="1">
    <citation type="submission" date="2017-12" db="EMBL/GenBank/DDBJ databases">
        <title>Genome Sequence of a Multidrug-Resistant Candida haemulonii Isolate from a Patient with Chronic Leg Ulcers in Israel.</title>
        <authorList>
            <person name="Chow N.A."/>
            <person name="Gade L."/>
            <person name="Batra D."/>
            <person name="Rowe L.A."/>
            <person name="Ben-Ami R."/>
            <person name="Loparev V.N."/>
            <person name="Litvintseva A.P."/>
        </authorList>
    </citation>
    <scope>NUCLEOTIDE SEQUENCE [LARGE SCALE GENOMIC DNA]</scope>
    <source>
        <strain evidence="3 4">B11899</strain>
    </source>
</reference>
<evidence type="ECO:0000313" key="4">
    <source>
        <dbReference type="Proteomes" id="UP000244309"/>
    </source>
</evidence>
<dbReference type="EMBL" id="PKFO01000005">
    <property type="protein sequence ID" value="PVH21747.1"/>
    <property type="molecule type" value="Genomic_DNA"/>
</dbReference>